<dbReference type="Gramene" id="PVH67050">
    <property type="protein sequence ID" value="PVH67050"/>
    <property type="gene ID" value="PAHAL_1G416100"/>
</dbReference>
<protein>
    <submittedName>
        <fullName evidence="1">Uncharacterized protein</fullName>
    </submittedName>
</protein>
<name>A0A2T8KXZ4_9POAL</name>
<reference evidence="1" key="1">
    <citation type="submission" date="2018-04" db="EMBL/GenBank/DDBJ databases">
        <title>WGS assembly of Panicum hallii.</title>
        <authorList>
            <person name="Lovell J."/>
            <person name="Jenkins J."/>
            <person name="Lowry D."/>
            <person name="Mamidi S."/>
            <person name="Sreedasyam A."/>
            <person name="Weng X."/>
            <person name="Barry K."/>
            <person name="Bonette J."/>
            <person name="Campitelli B."/>
            <person name="Daum C."/>
            <person name="Gordon S."/>
            <person name="Gould B."/>
            <person name="Lipzen A."/>
            <person name="Macqueen A."/>
            <person name="Palacio-Mejia J."/>
            <person name="Plott C."/>
            <person name="Shakirov E."/>
            <person name="Shu S."/>
            <person name="Yoshinaga Y."/>
            <person name="Zane M."/>
            <person name="Rokhsar D."/>
            <person name="Grimwood J."/>
            <person name="Schmutz J."/>
            <person name="Juenger T."/>
        </authorList>
    </citation>
    <scope>NUCLEOTIDE SEQUENCE [LARGE SCALE GENOMIC DNA]</scope>
    <source>
        <strain evidence="1">FIL2</strain>
    </source>
</reference>
<dbReference type="EMBL" id="CM008046">
    <property type="protein sequence ID" value="PVH67050.1"/>
    <property type="molecule type" value="Genomic_DNA"/>
</dbReference>
<proteinExistence type="predicted"/>
<sequence length="50" mass="5474">MCSSKPDIVGLGRLPSSFFMCPPHLICNIAGVCCLDYNILFRSLCGLHVM</sequence>
<organism evidence="1">
    <name type="scientific">Panicum hallii</name>
    <dbReference type="NCBI Taxonomy" id="206008"/>
    <lineage>
        <taxon>Eukaryota</taxon>
        <taxon>Viridiplantae</taxon>
        <taxon>Streptophyta</taxon>
        <taxon>Embryophyta</taxon>
        <taxon>Tracheophyta</taxon>
        <taxon>Spermatophyta</taxon>
        <taxon>Magnoliopsida</taxon>
        <taxon>Liliopsida</taxon>
        <taxon>Poales</taxon>
        <taxon>Poaceae</taxon>
        <taxon>PACMAD clade</taxon>
        <taxon>Panicoideae</taxon>
        <taxon>Panicodae</taxon>
        <taxon>Paniceae</taxon>
        <taxon>Panicinae</taxon>
        <taxon>Panicum</taxon>
        <taxon>Panicum sect. Panicum</taxon>
    </lineage>
</organism>
<dbReference type="AlphaFoldDB" id="A0A2T8KXZ4"/>
<evidence type="ECO:0000313" key="1">
    <source>
        <dbReference type="EMBL" id="PVH67050.1"/>
    </source>
</evidence>
<accession>A0A2T8KXZ4</accession>
<dbReference type="Proteomes" id="UP000243499">
    <property type="component" value="Chromosome 1"/>
</dbReference>
<gene>
    <name evidence="1" type="ORF">PAHAL_1G416100</name>
</gene>